<dbReference type="AlphaFoldDB" id="A0AAW3TLT9"/>
<comment type="caution">
    <text evidence="2">The sequence shown here is derived from an EMBL/GenBank/DDBJ whole genome shotgun (WGS) entry which is preliminary data.</text>
</comment>
<keyword evidence="1" id="KW-0472">Membrane</keyword>
<sequence>MTAPALPSWPEPAPARPVWLVTLADLALLLVGFFVLLQASEKPRAVTDALRRSFGGEAAPHAPPPPPMPVMAAGLFDFAPGSAALPGGSAAVVAWAREAARDPRVALTVTGSTDGSPADVDAATGSAAILAADRARALAALLAPVSRRITVTTAPRPGRRAAIVTLAFAGDVPATSGPRTDPQHGHQP</sequence>
<protein>
    <submittedName>
        <fullName evidence="2">Flagellar motor protein MotB</fullName>
    </submittedName>
</protein>
<keyword evidence="2" id="KW-0282">Flagellum</keyword>
<feature type="transmembrane region" description="Helical" evidence="1">
    <location>
        <begin position="18"/>
        <end position="37"/>
    </location>
</feature>
<keyword evidence="3" id="KW-1185">Reference proteome</keyword>
<evidence type="ECO:0000313" key="2">
    <source>
        <dbReference type="EMBL" id="MBB3873907.1"/>
    </source>
</evidence>
<accession>A0AAW3TLT9</accession>
<keyword evidence="2" id="KW-0966">Cell projection</keyword>
<name>A0AAW3TLT9_9SPHN</name>
<dbReference type="EMBL" id="JACIDB010000001">
    <property type="protein sequence ID" value="MBB3873907.1"/>
    <property type="molecule type" value="Genomic_DNA"/>
</dbReference>
<organism evidence="2 3">
    <name type="scientific">Sphingomonas aquatilis</name>
    <dbReference type="NCBI Taxonomy" id="93063"/>
    <lineage>
        <taxon>Bacteria</taxon>
        <taxon>Pseudomonadati</taxon>
        <taxon>Pseudomonadota</taxon>
        <taxon>Alphaproteobacteria</taxon>
        <taxon>Sphingomonadales</taxon>
        <taxon>Sphingomonadaceae</taxon>
        <taxon>Sphingomonas</taxon>
    </lineage>
</organism>
<keyword evidence="2" id="KW-0969">Cilium</keyword>
<evidence type="ECO:0000256" key="1">
    <source>
        <dbReference type="SAM" id="Phobius"/>
    </source>
</evidence>
<dbReference type="RefSeq" id="WP_221204561.1">
    <property type="nucleotide sequence ID" value="NZ_JACIDB010000001.1"/>
</dbReference>
<gene>
    <name evidence="2" type="ORF">GGR47_000123</name>
</gene>
<evidence type="ECO:0000313" key="3">
    <source>
        <dbReference type="Proteomes" id="UP000528945"/>
    </source>
</evidence>
<dbReference type="Proteomes" id="UP000528945">
    <property type="component" value="Unassembled WGS sequence"/>
</dbReference>
<reference evidence="2 3" key="1">
    <citation type="submission" date="2020-08" db="EMBL/GenBank/DDBJ databases">
        <title>Genomic Encyclopedia of Type Strains, Phase IV (KMG-IV): sequencing the most valuable type-strain genomes for metagenomic binning, comparative biology and taxonomic classification.</title>
        <authorList>
            <person name="Goeker M."/>
        </authorList>
    </citation>
    <scope>NUCLEOTIDE SEQUENCE [LARGE SCALE GENOMIC DNA]</scope>
    <source>
        <strain evidence="2 3">DSM 15581</strain>
    </source>
</reference>
<keyword evidence="1" id="KW-0812">Transmembrane</keyword>
<proteinExistence type="predicted"/>
<keyword evidence="1" id="KW-1133">Transmembrane helix</keyword>